<organism evidence="1">
    <name type="scientific">Cacopsylla melanoneura</name>
    <dbReference type="NCBI Taxonomy" id="428564"/>
    <lineage>
        <taxon>Eukaryota</taxon>
        <taxon>Metazoa</taxon>
        <taxon>Ecdysozoa</taxon>
        <taxon>Arthropoda</taxon>
        <taxon>Hexapoda</taxon>
        <taxon>Insecta</taxon>
        <taxon>Pterygota</taxon>
        <taxon>Neoptera</taxon>
        <taxon>Paraneoptera</taxon>
        <taxon>Hemiptera</taxon>
        <taxon>Sternorrhyncha</taxon>
        <taxon>Psylloidea</taxon>
        <taxon>Psyllidae</taxon>
        <taxon>Psyllinae</taxon>
        <taxon>Cacopsylla</taxon>
    </lineage>
</organism>
<name>A0A8D8YQC4_9HEMI</name>
<proteinExistence type="predicted"/>
<dbReference type="EMBL" id="HBUF01388922">
    <property type="protein sequence ID" value="CAG6733153.1"/>
    <property type="molecule type" value="Transcribed_RNA"/>
</dbReference>
<evidence type="ECO:0000313" key="1">
    <source>
        <dbReference type="EMBL" id="CAG6733148.1"/>
    </source>
</evidence>
<dbReference type="AlphaFoldDB" id="A0A8D8YQC4"/>
<protein>
    <submittedName>
        <fullName evidence="1">Uncharacterized protein</fullName>
    </submittedName>
</protein>
<accession>A0A8D8YQC4</accession>
<sequence length="119" mass="13220">MYFQDLEPGTPGEESILSGGAKLAKTLDFDMLQFIVSPLLESNLFSSVEALTVSHWVDTRCCVFFLITVMPSRYLAGILICLLEEFITTHTIPGNNSCVEFSASKYFVRYSTISTLPPP</sequence>
<dbReference type="EMBL" id="HBUF01388920">
    <property type="protein sequence ID" value="CAG6733148.1"/>
    <property type="molecule type" value="Transcribed_RNA"/>
</dbReference>
<reference evidence="1" key="1">
    <citation type="submission" date="2021-05" db="EMBL/GenBank/DDBJ databases">
        <authorList>
            <person name="Alioto T."/>
            <person name="Alioto T."/>
            <person name="Gomez Garrido J."/>
        </authorList>
    </citation>
    <scope>NUCLEOTIDE SEQUENCE</scope>
</reference>